<dbReference type="RefSeq" id="WP_126306277.1">
    <property type="nucleotide sequence ID" value="NZ_AP018449.1"/>
</dbReference>
<dbReference type="EMBL" id="AP018449">
    <property type="protein sequence ID" value="BBB89912.1"/>
    <property type="molecule type" value="Genomic_DNA"/>
</dbReference>
<reference evidence="2 3" key="1">
    <citation type="journal article" date="2018" name="Int. J. Syst. Evol. Microbiol.">
        <title>Methylomusa anaerophila gen. nov., sp. nov., an anaerobic methanol-utilizing bacterium isolated from a microbial fuel cell.</title>
        <authorList>
            <person name="Amano N."/>
            <person name="Yamamuro A."/>
            <person name="Miyahara M."/>
            <person name="Kouzuma A."/>
            <person name="Abe T."/>
            <person name="Watanabe K."/>
        </authorList>
    </citation>
    <scope>NUCLEOTIDE SEQUENCE [LARGE SCALE GENOMIC DNA]</scope>
    <source>
        <strain evidence="2 3">MMFC1</strain>
    </source>
</reference>
<evidence type="ECO:0000313" key="2">
    <source>
        <dbReference type="EMBL" id="BBB89912.1"/>
    </source>
</evidence>
<dbReference type="SUPFAM" id="SSF100950">
    <property type="entry name" value="NagB/RpiA/CoA transferase-like"/>
    <property type="match status" value="1"/>
</dbReference>
<dbReference type="PANTHER" id="PTHR43682">
    <property type="entry name" value="LACTATE UTILIZATION PROTEIN C"/>
    <property type="match status" value="1"/>
</dbReference>
<accession>A0A348AFR4</accession>
<dbReference type="AlphaFoldDB" id="A0A348AFR4"/>
<feature type="domain" description="LUD" evidence="1">
    <location>
        <begin position="26"/>
        <end position="197"/>
    </location>
</feature>
<keyword evidence="3" id="KW-1185">Reference proteome</keyword>
<dbReference type="OrthoDB" id="9794157at2"/>
<evidence type="ECO:0000259" key="1">
    <source>
        <dbReference type="Pfam" id="PF02589"/>
    </source>
</evidence>
<dbReference type="InterPro" id="IPR003741">
    <property type="entry name" value="LUD_dom"/>
</dbReference>
<dbReference type="InterPro" id="IPR037171">
    <property type="entry name" value="NagB/RpiA_transferase-like"/>
</dbReference>
<sequence length="214" mass="22681">MKKVSNKWQQYFADLPAEKFGRHLFAEFEDRAKSAAAEVFPVKTAAEAREAVANLAKYINAKNIVIADSLLQQAGGIAAALGKAGLAVYSQPADIAEQAEKADMGISTVEFGIAETGSVCQDAYAIESRLVSALPPVHVAFLNSNHIVAGVTEAMEVIAKAYDRGYISFITGPSRTADIERVLTIGVHGPKRFIIVAIDIATDIAAADICGGDQ</sequence>
<gene>
    <name evidence="2" type="primary">lutC</name>
    <name evidence="2" type="ORF">MAMMFC1_00552</name>
</gene>
<dbReference type="Gene3D" id="3.40.50.10420">
    <property type="entry name" value="NagB/RpiA/CoA transferase-like"/>
    <property type="match status" value="1"/>
</dbReference>
<dbReference type="InterPro" id="IPR024185">
    <property type="entry name" value="FTHF_cligase-like_sf"/>
</dbReference>
<dbReference type="PANTHER" id="PTHR43682:SF1">
    <property type="entry name" value="LACTATE UTILIZATION PROTEIN C"/>
    <property type="match status" value="1"/>
</dbReference>
<evidence type="ECO:0000313" key="3">
    <source>
        <dbReference type="Proteomes" id="UP000276437"/>
    </source>
</evidence>
<dbReference type="Proteomes" id="UP000276437">
    <property type="component" value="Chromosome"/>
</dbReference>
<organism evidence="2 3">
    <name type="scientific">Methylomusa anaerophila</name>
    <dbReference type="NCBI Taxonomy" id="1930071"/>
    <lineage>
        <taxon>Bacteria</taxon>
        <taxon>Bacillati</taxon>
        <taxon>Bacillota</taxon>
        <taxon>Negativicutes</taxon>
        <taxon>Selenomonadales</taxon>
        <taxon>Sporomusaceae</taxon>
        <taxon>Methylomusa</taxon>
    </lineage>
</organism>
<dbReference type="KEGG" id="mana:MAMMFC1_00552"/>
<protein>
    <submittedName>
        <fullName evidence="2">Lactate utilization protein C</fullName>
    </submittedName>
</protein>
<dbReference type="Pfam" id="PF02589">
    <property type="entry name" value="LUD_dom"/>
    <property type="match status" value="1"/>
</dbReference>
<name>A0A348AFR4_9FIRM</name>
<proteinExistence type="predicted"/>